<dbReference type="EMBL" id="SOAZ01000023">
    <property type="protein sequence ID" value="TDT50920.1"/>
    <property type="molecule type" value="Genomic_DNA"/>
</dbReference>
<comment type="caution">
    <text evidence="1">The sequence shown here is derived from an EMBL/GenBank/DDBJ whole genome shotgun (WGS) entry which is preliminary data.</text>
</comment>
<evidence type="ECO:0000313" key="2">
    <source>
        <dbReference type="Proteomes" id="UP000295325"/>
    </source>
</evidence>
<reference evidence="1 2" key="1">
    <citation type="submission" date="2019-03" db="EMBL/GenBank/DDBJ databases">
        <title>Genomic Encyclopedia of Type Strains, Phase IV (KMG-IV): sequencing the most valuable type-strain genomes for metagenomic binning, comparative biology and taxonomic classification.</title>
        <authorList>
            <person name="Goeker M."/>
        </authorList>
    </citation>
    <scope>NUCLEOTIDE SEQUENCE [LARGE SCALE GENOMIC DNA]</scope>
    <source>
        <strain evidence="1 2">DSM 24455</strain>
    </source>
</reference>
<gene>
    <name evidence="1" type="ORF">EDD71_12315</name>
</gene>
<organism evidence="1 2">
    <name type="scientific">Fonticella tunisiensis</name>
    <dbReference type="NCBI Taxonomy" id="1096341"/>
    <lineage>
        <taxon>Bacteria</taxon>
        <taxon>Bacillati</taxon>
        <taxon>Bacillota</taxon>
        <taxon>Clostridia</taxon>
        <taxon>Eubacteriales</taxon>
        <taxon>Clostridiaceae</taxon>
        <taxon>Fonticella</taxon>
    </lineage>
</organism>
<dbReference type="AlphaFoldDB" id="A0A4R7K9R6"/>
<dbReference type="Proteomes" id="UP000295325">
    <property type="component" value="Unassembled WGS sequence"/>
</dbReference>
<proteinExistence type="predicted"/>
<accession>A0A4R7K9R6</accession>
<name>A0A4R7K9R6_9CLOT</name>
<evidence type="ECO:0000313" key="1">
    <source>
        <dbReference type="EMBL" id="TDT50920.1"/>
    </source>
</evidence>
<sequence>MEVRVTPAAAEELKKMIADKGGSLAVRVYTAGIG</sequence>
<protein>
    <submittedName>
        <fullName evidence="1">Uncharacterized protein</fullName>
    </submittedName>
</protein>
<keyword evidence="2" id="KW-1185">Reference proteome</keyword>